<dbReference type="InterPro" id="IPR005299">
    <property type="entry name" value="MeTrfase_7"/>
</dbReference>
<evidence type="ECO:0000313" key="6">
    <source>
        <dbReference type="EMBL" id="KAF5819603.1"/>
    </source>
</evidence>
<dbReference type="Pfam" id="PF03492">
    <property type="entry name" value="Methyltransf_7"/>
    <property type="match status" value="1"/>
</dbReference>
<dbReference type="Gene3D" id="3.40.50.150">
    <property type="entry name" value="Vaccinia Virus protein VP39"/>
    <property type="match status" value="1"/>
</dbReference>
<reference evidence="7" key="2">
    <citation type="submission" date="2017-02" db="EMBL/GenBank/DDBJ databases">
        <title>Sunflower complete genome.</title>
        <authorList>
            <person name="Langlade N."/>
            <person name="Munos S."/>
        </authorList>
    </citation>
    <scope>NUCLEOTIDE SEQUENCE [LARGE SCALE GENOMIC DNA]</scope>
    <source>
        <tissue evidence="7">Leaves</tissue>
    </source>
</reference>
<dbReference type="GO" id="GO:0032259">
    <property type="term" value="P:methylation"/>
    <property type="evidence" value="ECO:0000318"/>
    <property type="project" value="GO_Central"/>
</dbReference>
<dbReference type="InterPro" id="IPR029063">
    <property type="entry name" value="SAM-dependent_MTases_sf"/>
</dbReference>
<dbReference type="Gramene" id="mRNA:HanXRQr2_Chr02g0079491">
    <property type="protein sequence ID" value="mRNA:HanXRQr2_Chr02g0079491"/>
    <property type="gene ID" value="HanXRQr2_Chr02g0079491"/>
</dbReference>
<evidence type="ECO:0000256" key="2">
    <source>
        <dbReference type="ARBA" id="ARBA00022603"/>
    </source>
</evidence>
<dbReference type="EMBL" id="MNCJ02000317">
    <property type="protein sequence ID" value="KAF5819603.1"/>
    <property type="molecule type" value="Genomic_DNA"/>
</dbReference>
<evidence type="ECO:0000256" key="5">
    <source>
        <dbReference type="ARBA" id="ARBA00022842"/>
    </source>
</evidence>
<evidence type="ECO:0000256" key="3">
    <source>
        <dbReference type="ARBA" id="ARBA00022679"/>
    </source>
</evidence>
<gene>
    <name evidence="7" type="ORF">HannXRQ_Chr02g0054211</name>
    <name evidence="6" type="ORF">HanXRQr2_Chr02g0079491</name>
</gene>
<keyword evidence="3 7" id="KW-0808">Transferase</keyword>
<dbReference type="InterPro" id="IPR042086">
    <property type="entry name" value="MeTrfase_capping"/>
</dbReference>
<accession>A0A251VIV2</accession>
<evidence type="ECO:0000256" key="1">
    <source>
        <dbReference type="ARBA" id="ARBA00007967"/>
    </source>
</evidence>
<keyword evidence="4" id="KW-0479">Metal-binding</keyword>
<keyword evidence="2 7" id="KW-0489">Methyltransferase</keyword>
<evidence type="ECO:0000313" key="8">
    <source>
        <dbReference type="Proteomes" id="UP000215914"/>
    </source>
</evidence>
<dbReference type="Gene3D" id="1.10.1200.270">
    <property type="entry name" value="Methyltransferase, alpha-helical capping domain"/>
    <property type="match status" value="1"/>
</dbReference>
<organism evidence="7 8">
    <name type="scientific">Helianthus annuus</name>
    <name type="common">Common sunflower</name>
    <dbReference type="NCBI Taxonomy" id="4232"/>
    <lineage>
        <taxon>Eukaryota</taxon>
        <taxon>Viridiplantae</taxon>
        <taxon>Streptophyta</taxon>
        <taxon>Embryophyta</taxon>
        <taxon>Tracheophyta</taxon>
        <taxon>Spermatophyta</taxon>
        <taxon>Magnoliopsida</taxon>
        <taxon>eudicotyledons</taxon>
        <taxon>Gunneridae</taxon>
        <taxon>Pentapetalae</taxon>
        <taxon>asterids</taxon>
        <taxon>campanulids</taxon>
        <taxon>Asterales</taxon>
        <taxon>Asteraceae</taxon>
        <taxon>Asteroideae</taxon>
        <taxon>Heliantheae alliance</taxon>
        <taxon>Heliantheae</taxon>
        <taxon>Helianthus</taxon>
    </lineage>
</organism>
<dbReference type="GO" id="GO:0008757">
    <property type="term" value="F:S-adenosylmethionine-dependent methyltransferase activity"/>
    <property type="evidence" value="ECO:0000318"/>
    <property type="project" value="GO_Central"/>
</dbReference>
<name>A0A251VIV2_HELAN</name>
<dbReference type="OrthoDB" id="1523883at2759"/>
<dbReference type="GO" id="GO:0046872">
    <property type="term" value="F:metal ion binding"/>
    <property type="evidence" value="ECO:0007669"/>
    <property type="project" value="UniProtKB-KW"/>
</dbReference>
<dbReference type="AlphaFoldDB" id="A0A251VIV2"/>
<proteinExistence type="inferred from homology"/>
<reference evidence="6 8" key="1">
    <citation type="journal article" date="2017" name="Nature">
        <title>The sunflower genome provides insights into oil metabolism, flowering and Asterid evolution.</title>
        <authorList>
            <person name="Badouin H."/>
            <person name="Gouzy J."/>
            <person name="Grassa C.J."/>
            <person name="Murat F."/>
            <person name="Staton S.E."/>
            <person name="Cottret L."/>
            <person name="Lelandais-Briere C."/>
            <person name="Owens G.L."/>
            <person name="Carrere S."/>
            <person name="Mayjonade B."/>
            <person name="Legrand L."/>
            <person name="Gill N."/>
            <person name="Kane N.C."/>
            <person name="Bowers J.E."/>
            <person name="Hubner S."/>
            <person name="Bellec A."/>
            <person name="Berard A."/>
            <person name="Berges H."/>
            <person name="Blanchet N."/>
            <person name="Boniface M.C."/>
            <person name="Brunel D."/>
            <person name="Catrice O."/>
            <person name="Chaidir N."/>
            <person name="Claudel C."/>
            <person name="Donnadieu C."/>
            <person name="Faraut T."/>
            <person name="Fievet G."/>
            <person name="Helmstetter N."/>
            <person name="King M."/>
            <person name="Knapp S.J."/>
            <person name="Lai Z."/>
            <person name="Le Paslier M.C."/>
            <person name="Lippi Y."/>
            <person name="Lorenzon L."/>
            <person name="Mandel J.R."/>
            <person name="Marage G."/>
            <person name="Marchand G."/>
            <person name="Marquand E."/>
            <person name="Bret-Mestries E."/>
            <person name="Morien E."/>
            <person name="Nambeesan S."/>
            <person name="Nguyen T."/>
            <person name="Pegot-Espagnet P."/>
            <person name="Pouilly N."/>
            <person name="Raftis F."/>
            <person name="Sallet E."/>
            <person name="Schiex T."/>
            <person name="Thomas J."/>
            <person name="Vandecasteele C."/>
            <person name="Vares D."/>
            <person name="Vear F."/>
            <person name="Vautrin S."/>
            <person name="Crespi M."/>
            <person name="Mangin B."/>
            <person name="Burke J.M."/>
            <person name="Salse J."/>
            <person name="Munos S."/>
            <person name="Vincourt P."/>
            <person name="Rieseberg L.H."/>
            <person name="Langlade N.B."/>
        </authorList>
    </citation>
    <scope>NUCLEOTIDE SEQUENCE [LARGE SCALE GENOMIC DNA]</scope>
    <source>
        <strain evidence="8">cv. SF193</strain>
        <tissue evidence="6">Leaves</tissue>
    </source>
</reference>
<evidence type="ECO:0000256" key="4">
    <source>
        <dbReference type="ARBA" id="ARBA00022723"/>
    </source>
</evidence>
<protein>
    <submittedName>
        <fullName evidence="6 7">SAM dependent carboxyl methyltransferase</fullName>
    </submittedName>
</protein>
<reference evidence="6" key="3">
    <citation type="submission" date="2020-06" db="EMBL/GenBank/DDBJ databases">
        <title>Helianthus annuus Genome sequencing and assembly Release 2.</title>
        <authorList>
            <person name="Gouzy J."/>
            <person name="Langlade N."/>
            <person name="Munos S."/>
        </authorList>
    </citation>
    <scope>NUCLEOTIDE SEQUENCE</scope>
    <source>
        <tissue evidence="6">Leaves</tissue>
    </source>
</reference>
<dbReference type="OMA" id="NVIDMVH"/>
<keyword evidence="5" id="KW-0460">Magnesium</keyword>
<sequence length="370" mass="42303">MTLEDILHMNSGSGDSSYANNSLFTKIVMQKTAPFLKRTIKGIAKQNTFFDHCFIFADLGCSSGMNTLLLASDVIDTIHEWCLENNRQTPQFQVCLNDLFGNDFNNIFKLLPNFYKTLREDKGDKFGPCFVSAVPGSFYGRLFPDESLHLIHSSYSVHWLSQVPEGLENNKLNIYIAKTSPPSVLQAYGKQFHTDFTKFLRLRYEELIRGGRMVLTLRSRSSLDPASDDSSSFWEILTISLTEMLKEGLVQESDINSFNIPFYFPHKDELRNIIEADGSFSLDNMDVFELNWGEQDYTNLNEHTHEAIHNQGKNTARLIRSITESLFTSHFGNDIIDVLFKKCEKNAEEHHLATRKSRHLSVVISLTKSE</sequence>
<dbReference type="Proteomes" id="UP000215914">
    <property type="component" value="Chromosome 2"/>
</dbReference>
<evidence type="ECO:0000313" key="7">
    <source>
        <dbReference type="EMBL" id="OTG35199.1"/>
    </source>
</evidence>
<dbReference type="SUPFAM" id="SSF53335">
    <property type="entry name" value="S-adenosyl-L-methionine-dependent methyltransferases"/>
    <property type="match status" value="1"/>
</dbReference>
<dbReference type="EMBL" id="CM007891">
    <property type="protein sequence ID" value="OTG35199.1"/>
    <property type="molecule type" value="Genomic_DNA"/>
</dbReference>
<comment type="similarity">
    <text evidence="1">Belongs to the methyltransferase superfamily. Type-7 methyltransferase family.</text>
</comment>
<keyword evidence="8" id="KW-1185">Reference proteome</keyword>
<dbReference type="PANTHER" id="PTHR31009">
    <property type="entry name" value="S-ADENOSYL-L-METHIONINE:CARBOXYL METHYLTRANSFERASE FAMILY PROTEIN"/>
    <property type="match status" value="1"/>
</dbReference>
<dbReference type="InParanoid" id="A0A251VIV2"/>
<dbReference type="FunCoup" id="A0A251VIV2">
    <property type="interactions" value="87"/>
</dbReference>